<dbReference type="EMBL" id="JAUZQC010000016">
    <property type="protein sequence ID" value="KAK5857110.1"/>
    <property type="molecule type" value="Genomic_DNA"/>
</dbReference>
<feature type="region of interest" description="Disordered" evidence="1">
    <location>
        <begin position="1"/>
        <end position="74"/>
    </location>
</feature>
<dbReference type="AlphaFoldDB" id="A0AAN7XCI3"/>
<dbReference type="Proteomes" id="UP001346869">
    <property type="component" value="Unassembled WGS sequence"/>
</dbReference>
<comment type="caution">
    <text evidence="2">The sequence shown here is derived from an EMBL/GenBank/DDBJ whole genome shotgun (WGS) entry which is preliminary data.</text>
</comment>
<reference evidence="2 3" key="1">
    <citation type="journal article" date="2023" name="Genes (Basel)">
        <title>Chromosome-Level Genome Assembly and Circadian Gene Repertoire of the Patagonia Blennie Eleginops maclovinus-The Closest Ancestral Proxy of Antarctic Cryonotothenioids.</title>
        <authorList>
            <person name="Cheng C.C."/>
            <person name="Rivera-Colon A.G."/>
            <person name="Minhas B.F."/>
            <person name="Wilson L."/>
            <person name="Rayamajhi N."/>
            <person name="Vargas-Chacoff L."/>
            <person name="Catchen J.M."/>
        </authorList>
    </citation>
    <scope>NUCLEOTIDE SEQUENCE [LARGE SCALE GENOMIC DNA]</scope>
    <source>
        <strain evidence="2">JMC-PN-2008</strain>
    </source>
</reference>
<accession>A0AAN7XCI3</accession>
<evidence type="ECO:0000313" key="2">
    <source>
        <dbReference type="EMBL" id="KAK5857110.1"/>
    </source>
</evidence>
<gene>
    <name evidence="2" type="ORF">PBY51_010376</name>
</gene>
<evidence type="ECO:0000313" key="3">
    <source>
        <dbReference type="Proteomes" id="UP001346869"/>
    </source>
</evidence>
<keyword evidence="3" id="KW-1185">Reference proteome</keyword>
<proteinExistence type="predicted"/>
<reference evidence="2 3" key="2">
    <citation type="journal article" date="2023" name="Mol. Biol. Evol.">
        <title>Genomics of Secondarily Temperate Adaptation in the Only Non-Antarctic Icefish.</title>
        <authorList>
            <person name="Rivera-Colon A.G."/>
            <person name="Rayamajhi N."/>
            <person name="Minhas B.F."/>
            <person name="Madrigal G."/>
            <person name="Bilyk K.T."/>
            <person name="Yoon V."/>
            <person name="Hune M."/>
            <person name="Gregory S."/>
            <person name="Cheng C.H.C."/>
            <person name="Catchen J.M."/>
        </authorList>
    </citation>
    <scope>NUCLEOTIDE SEQUENCE [LARGE SCALE GENOMIC DNA]</scope>
    <source>
        <strain evidence="2">JMC-PN-2008</strain>
    </source>
</reference>
<name>A0AAN7XCI3_ELEMC</name>
<evidence type="ECO:0000256" key="1">
    <source>
        <dbReference type="SAM" id="MobiDB-lite"/>
    </source>
</evidence>
<sequence>MSKSSSLKVKNLFKIKSPDKESKERKRSCSLKDVTATSPRERSETLPANLGPSSPGDIVTLAGDVLPTSPKEKKSRRLLSFKMKRKKSKHKEEAGGEVFFPDELDSFHSNM</sequence>
<protein>
    <submittedName>
        <fullName evidence="2">Uncharacterized protein</fullName>
    </submittedName>
</protein>
<organism evidence="2 3">
    <name type="scientific">Eleginops maclovinus</name>
    <name type="common">Patagonian blennie</name>
    <name type="synonym">Eleginus maclovinus</name>
    <dbReference type="NCBI Taxonomy" id="56733"/>
    <lineage>
        <taxon>Eukaryota</taxon>
        <taxon>Metazoa</taxon>
        <taxon>Chordata</taxon>
        <taxon>Craniata</taxon>
        <taxon>Vertebrata</taxon>
        <taxon>Euteleostomi</taxon>
        <taxon>Actinopterygii</taxon>
        <taxon>Neopterygii</taxon>
        <taxon>Teleostei</taxon>
        <taxon>Neoteleostei</taxon>
        <taxon>Acanthomorphata</taxon>
        <taxon>Eupercaria</taxon>
        <taxon>Perciformes</taxon>
        <taxon>Notothenioidei</taxon>
        <taxon>Eleginopidae</taxon>
        <taxon>Eleginops</taxon>
    </lineage>
</organism>